<dbReference type="AlphaFoldDB" id="A0A2W5FQ47"/>
<organism evidence="1 2">
    <name type="scientific">Micavibrio aeruginosavorus</name>
    <dbReference type="NCBI Taxonomy" id="349221"/>
    <lineage>
        <taxon>Bacteria</taxon>
        <taxon>Pseudomonadati</taxon>
        <taxon>Bdellovibrionota</taxon>
        <taxon>Bdellovibrionia</taxon>
        <taxon>Bdellovibrionales</taxon>
        <taxon>Pseudobdellovibrionaceae</taxon>
        <taxon>Micavibrio</taxon>
    </lineage>
</organism>
<evidence type="ECO:0000313" key="1">
    <source>
        <dbReference type="EMBL" id="PZP57118.1"/>
    </source>
</evidence>
<proteinExistence type="predicted"/>
<comment type="caution">
    <text evidence="1">The sequence shown here is derived from an EMBL/GenBank/DDBJ whole genome shotgun (WGS) entry which is preliminary data.</text>
</comment>
<protein>
    <submittedName>
        <fullName evidence="1">Uncharacterized protein</fullName>
    </submittedName>
</protein>
<gene>
    <name evidence="1" type="ORF">DI586_01450</name>
</gene>
<dbReference type="Proteomes" id="UP000249739">
    <property type="component" value="Unassembled WGS sequence"/>
</dbReference>
<dbReference type="EMBL" id="QFOT01000007">
    <property type="protein sequence ID" value="PZP57118.1"/>
    <property type="molecule type" value="Genomic_DNA"/>
</dbReference>
<accession>A0A2W5FQ47</accession>
<reference evidence="1 2" key="1">
    <citation type="submission" date="2017-08" db="EMBL/GenBank/DDBJ databases">
        <title>Infants hospitalized years apart are colonized by the same room-sourced microbial strains.</title>
        <authorList>
            <person name="Brooks B."/>
            <person name="Olm M.R."/>
            <person name="Firek B.A."/>
            <person name="Baker R."/>
            <person name="Thomas B.C."/>
            <person name="Morowitz M.J."/>
            <person name="Banfield J.F."/>
        </authorList>
    </citation>
    <scope>NUCLEOTIDE SEQUENCE [LARGE SCALE GENOMIC DNA]</scope>
    <source>
        <strain evidence="1">S2_006_000_R2_64</strain>
    </source>
</reference>
<evidence type="ECO:0000313" key="2">
    <source>
        <dbReference type="Proteomes" id="UP000249739"/>
    </source>
</evidence>
<sequence>MAFLTDEWQSQNISTPVLRGSAYAAQLKTALSQNRNYFKSYTTHDIATALRRLDKSKADYHILIPLYKAYKPESNHQFRAEDLAKRIELMRALENLDLPSGETDTVVNRWKALEKCNALAAEIYGHEKDTLRRVFRKAKIGHKNMATLSNGSHDLENRTIYINVQKNTRSNMVTTFHRGFIEAAVTAFHEARHTYQDSMSQNHPCAEYRDIACIMKLSSRGDYYLNKTHSSYLCNPGEVDAHDFESNIREFLSGSAEERIELISRLENQRLAHLAALSRPGVTYPQASMAIAA</sequence>
<name>A0A2W5FQ47_9BACT</name>